<protein>
    <submittedName>
        <fullName evidence="3">ER-golgi trafficking TRAPP I complex 85 kDa subunit-domain-containing protein</fullName>
    </submittedName>
</protein>
<name>A0A4P9Y1Q2_9FUNG</name>
<accession>A0A4P9Y1Q2</accession>
<feature type="compositionally biased region" description="Basic and acidic residues" evidence="1">
    <location>
        <begin position="772"/>
        <end position="781"/>
    </location>
</feature>
<evidence type="ECO:0000313" key="4">
    <source>
        <dbReference type="Proteomes" id="UP000267251"/>
    </source>
</evidence>
<dbReference type="Pfam" id="PF12739">
    <property type="entry name" value="TRAPPC-Trs85"/>
    <property type="match status" value="1"/>
</dbReference>
<dbReference type="Proteomes" id="UP000267251">
    <property type="component" value="Unassembled WGS sequence"/>
</dbReference>
<feature type="region of interest" description="Disordered" evidence="1">
    <location>
        <begin position="272"/>
        <end position="342"/>
    </location>
</feature>
<proteinExistence type="predicted"/>
<evidence type="ECO:0000313" key="3">
    <source>
        <dbReference type="EMBL" id="RKP11760.1"/>
    </source>
</evidence>
<dbReference type="PANTHER" id="PTHR12975:SF6">
    <property type="entry name" value="TRAFFICKING PROTEIN PARTICLE COMPLEX SUBUNIT 8"/>
    <property type="match status" value="1"/>
</dbReference>
<dbReference type="GO" id="GO:1990072">
    <property type="term" value="C:TRAPPIII protein complex"/>
    <property type="evidence" value="ECO:0007669"/>
    <property type="project" value="TreeGrafter"/>
</dbReference>
<gene>
    <name evidence="3" type="ORF">BJ684DRAFT_17676</name>
</gene>
<evidence type="ECO:0000259" key="2">
    <source>
        <dbReference type="Pfam" id="PF24545"/>
    </source>
</evidence>
<feature type="region of interest" description="Disordered" evidence="1">
    <location>
        <begin position="772"/>
        <end position="808"/>
    </location>
</feature>
<evidence type="ECO:0000256" key="1">
    <source>
        <dbReference type="SAM" id="MobiDB-lite"/>
    </source>
</evidence>
<reference evidence="4" key="1">
    <citation type="journal article" date="2018" name="Nat. Microbiol.">
        <title>Leveraging single-cell genomics to expand the fungal tree of life.</title>
        <authorList>
            <person name="Ahrendt S.R."/>
            <person name="Quandt C.A."/>
            <person name="Ciobanu D."/>
            <person name="Clum A."/>
            <person name="Salamov A."/>
            <person name="Andreopoulos B."/>
            <person name="Cheng J.F."/>
            <person name="Woyke T."/>
            <person name="Pelin A."/>
            <person name="Henrissat B."/>
            <person name="Reynolds N.K."/>
            <person name="Benny G.L."/>
            <person name="Smith M.E."/>
            <person name="James T.Y."/>
            <person name="Grigoriev I.V."/>
        </authorList>
    </citation>
    <scope>NUCLEOTIDE SEQUENCE [LARGE SCALE GENOMIC DNA]</scope>
</reference>
<feature type="domain" description="TPPC8 first Ig-like" evidence="2">
    <location>
        <begin position="804"/>
        <end position="983"/>
    </location>
</feature>
<feature type="compositionally biased region" description="Acidic residues" evidence="1">
    <location>
        <begin position="682"/>
        <end position="694"/>
    </location>
</feature>
<keyword evidence="4" id="KW-1185">Reference proteome</keyword>
<dbReference type="Pfam" id="PF24545">
    <property type="entry name" value="Ig_TPPC8_1st"/>
    <property type="match status" value="1"/>
</dbReference>
<feature type="non-terminal residue" evidence="3">
    <location>
        <position position="1042"/>
    </location>
</feature>
<dbReference type="OrthoDB" id="203724at2759"/>
<dbReference type="AlphaFoldDB" id="A0A4P9Y1Q2"/>
<feature type="region of interest" description="Disordered" evidence="1">
    <location>
        <begin position="1018"/>
        <end position="1042"/>
    </location>
</feature>
<sequence>STPPPDLSQYDPLVPGTLAMNDLYLASRMSKVTPWYQEYRDRLFDYAGAVDYESFDHPIAFVLGVSTAHPDPIAELTRLMDTCRQAPIFQRGFLDPEVPKYFILLHDSASSDYSVSLSLFEKMKRQMGGSCHLLRINSRPEDDTSPFVEDIWRPYMVREAMLESVPREDLTGTNAEGGLEGFGGGGTDRPIVGEADGRMAKDYKPDAANRCGELLSPEDVQGIRVMCKELLTQSIIPFMEQSCQVWNEQIASGRRGLTGRLFSASRRLLGQSSSGAGGAGGVHHGHSASQSTSSLTSQSSASLGHPSTPPLSHTAPAPGKHQRRGSEETRSTAQDGPFYSYGTPEAQLRRLADYSFMLGDYRFAQSIYETLRRDFATERAWKYQAAAQSMLTLCALILMPLGGYHTGSGLGVSLGRGDGRDGRDGRDGSDGYSYNYAGGSSSAGERASIGVGSLSGSGGGSGAKMDVVGAVEFSYQSLVHKGNLPVAAARMAMLHYEALQDREMWVEAADSLMRLGGETVDLRCGLLYEQAAHGYLRACEHHGHPRIRKNAFALVLAGFRLGRAGQGEHSQRCYLAAATILRDRGWTIMENHVDFALGHQTFLLHRYAEALEHFTRLLGESEQSAALQGLYLGEFLEIYKEVDRENEEGEEKSETRDKDKWSRMALPLPKIKDDSITVIPLLEEEDEDDEAQEMEDSKGKGEDEEATSTDEAPQGLAEKVRVRASTVASTASTDPSGVSSLSSPTSGQAIPDLPMMGVSKAEEMAWKSLHKTLGERVDPMNKKRKKKPASHKNRSNADGGGASGGSRPVCAVGEWVSVDLEWSNPLHIPIELSQVEMECVHDAADPSGQSSSSTEEAQIVDLDVEGGLRIRKRLYPDSTLRRYEHYDSEQLGSVTLEGKEERRVSFRLRPTTPGSIRILGIRYVVCGVVPGHKKFWKRGPRLNGTKAERTMELYGPDRSLDLAVTPPMPLLRVEMHHSSPSLLSGEVSSGKMCLVNAGERALKDLYVSVSHPTMLRLGAGKSSDGDVQGVDDHGLERWSEGN</sequence>
<feature type="compositionally biased region" description="Basic residues" evidence="1">
    <location>
        <begin position="782"/>
        <end position="794"/>
    </location>
</feature>
<feature type="compositionally biased region" description="Low complexity" evidence="1">
    <location>
        <begin position="287"/>
        <end position="305"/>
    </location>
</feature>
<feature type="region of interest" description="Disordered" evidence="1">
    <location>
        <begin position="677"/>
        <end position="753"/>
    </location>
</feature>
<dbReference type="InterPro" id="IPR024420">
    <property type="entry name" value="TRAPP_III_complex_Trs85"/>
</dbReference>
<feature type="non-terminal residue" evidence="3">
    <location>
        <position position="1"/>
    </location>
</feature>
<feature type="compositionally biased region" description="Basic and acidic residues" evidence="1">
    <location>
        <begin position="1030"/>
        <end position="1042"/>
    </location>
</feature>
<dbReference type="EMBL" id="KZ988671">
    <property type="protein sequence ID" value="RKP11760.1"/>
    <property type="molecule type" value="Genomic_DNA"/>
</dbReference>
<dbReference type="PANTHER" id="PTHR12975">
    <property type="entry name" value="TRANSPORT PROTEIN TRAPP"/>
    <property type="match status" value="1"/>
</dbReference>
<organism evidence="3 4">
    <name type="scientific">Piptocephalis cylindrospora</name>
    <dbReference type="NCBI Taxonomy" id="1907219"/>
    <lineage>
        <taxon>Eukaryota</taxon>
        <taxon>Fungi</taxon>
        <taxon>Fungi incertae sedis</taxon>
        <taxon>Zoopagomycota</taxon>
        <taxon>Zoopagomycotina</taxon>
        <taxon>Zoopagomycetes</taxon>
        <taxon>Zoopagales</taxon>
        <taxon>Piptocephalidaceae</taxon>
        <taxon>Piptocephalis</taxon>
    </lineage>
</organism>
<feature type="compositionally biased region" description="Low complexity" evidence="1">
    <location>
        <begin position="732"/>
        <end position="747"/>
    </location>
</feature>
<dbReference type="InterPro" id="IPR058541">
    <property type="entry name" value="Ig_TPPC8_1st"/>
</dbReference>